<evidence type="ECO:0000313" key="3">
    <source>
        <dbReference type="Proteomes" id="UP000265848"/>
    </source>
</evidence>
<organism evidence="2 3">
    <name type="scientific">Pseudooceanicola sediminis</name>
    <dbReference type="NCBI Taxonomy" id="2211117"/>
    <lineage>
        <taxon>Bacteria</taxon>
        <taxon>Pseudomonadati</taxon>
        <taxon>Pseudomonadota</taxon>
        <taxon>Alphaproteobacteria</taxon>
        <taxon>Rhodobacterales</taxon>
        <taxon>Paracoccaceae</taxon>
        <taxon>Pseudooceanicola</taxon>
    </lineage>
</organism>
<dbReference type="AlphaFoldDB" id="A0A399J9Y1"/>
<name>A0A399J9Y1_9RHOB</name>
<dbReference type="Gene3D" id="2.40.50.100">
    <property type="match status" value="1"/>
</dbReference>
<protein>
    <submittedName>
        <fullName evidence="2">HlyD family efflux transporter periplasmic adaptor subunit</fullName>
    </submittedName>
</protein>
<dbReference type="Gene3D" id="2.40.420.20">
    <property type="match status" value="1"/>
</dbReference>
<accession>A0A399J9Y1</accession>
<dbReference type="Gene3D" id="1.10.287.470">
    <property type="entry name" value="Helix hairpin bin"/>
    <property type="match status" value="1"/>
</dbReference>
<keyword evidence="1" id="KW-0175">Coiled coil</keyword>
<proteinExistence type="predicted"/>
<evidence type="ECO:0000313" key="2">
    <source>
        <dbReference type="EMBL" id="RII39456.1"/>
    </source>
</evidence>
<dbReference type="GO" id="GO:0015562">
    <property type="term" value="F:efflux transmembrane transporter activity"/>
    <property type="evidence" value="ECO:0007669"/>
    <property type="project" value="TreeGrafter"/>
</dbReference>
<sequence>MRFLTRSLSGLFLLAVTLGLLVYAGTLVASAIETRMSQEPFIPKARERAFTVNVVHAQPETIAPVLTAYGSVQSRRTLDIRASATGPVVHLAAEFREGGRVEQGQTLLRVDPQPAQAALDRAVADLADAQAEVRDAERGLVIARDTLHAAEDQARLRGKALTRQNQLVERGIGSAAAVEEAELSAASARQSVLASRSALAQAEARIDSAATALDRARIARDVAQRGLDDTVITAVFDGTLSGVTLVQGRLLSANEMLAQLIDPDAMEVAFRISTAQYARMLDEKGRLKPLPVSVSLDNADTALTASGHISRDNAAVGEGQTGRVVLATLDQTRGLKPGDFVTVKVLEDPLNGVIRLPATALDASGQVLVLAEGNRLDVMQVVLVRRQGDDVLVRSDDLAGRDVVAQRTPLLGRGILVRANRARQDGTARTEDGPAQDSLVELSAEQRARLVAFVEASQSMPAEAKSRILAQLDQPKVPAATIARLESRMGG</sequence>
<evidence type="ECO:0000256" key="1">
    <source>
        <dbReference type="SAM" id="Coils"/>
    </source>
</evidence>
<gene>
    <name evidence="2" type="ORF">DL237_07385</name>
</gene>
<reference evidence="2 3" key="1">
    <citation type="submission" date="2018-08" db="EMBL/GenBank/DDBJ databases">
        <title>Pseudooceanicola sediminis CY03 in the family Rhodobacteracea.</title>
        <authorList>
            <person name="Zhang Y.-J."/>
        </authorList>
    </citation>
    <scope>NUCLEOTIDE SEQUENCE [LARGE SCALE GENOMIC DNA]</scope>
    <source>
        <strain evidence="2 3">CY03</strain>
    </source>
</reference>
<comment type="caution">
    <text evidence="2">The sequence shown here is derived from an EMBL/GenBank/DDBJ whole genome shotgun (WGS) entry which is preliminary data.</text>
</comment>
<keyword evidence="3" id="KW-1185">Reference proteome</keyword>
<dbReference type="PANTHER" id="PTHR30469">
    <property type="entry name" value="MULTIDRUG RESISTANCE PROTEIN MDTA"/>
    <property type="match status" value="1"/>
</dbReference>
<dbReference type="RefSeq" id="WP_119398412.1">
    <property type="nucleotide sequence ID" value="NZ_QWJJ01000005.1"/>
</dbReference>
<dbReference type="SUPFAM" id="SSF111369">
    <property type="entry name" value="HlyD-like secretion proteins"/>
    <property type="match status" value="1"/>
</dbReference>
<dbReference type="EMBL" id="QWJJ01000005">
    <property type="protein sequence ID" value="RII39456.1"/>
    <property type="molecule type" value="Genomic_DNA"/>
</dbReference>
<dbReference type="Proteomes" id="UP000265848">
    <property type="component" value="Unassembled WGS sequence"/>
</dbReference>
<dbReference type="OrthoDB" id="7626141at2"/>
<dbReference type="PANTHER" id="PTHR30469:SF38">
    <property type="entry name" value="HLYD FAMILY SECRETION PROTEIN"/>
    <property type="match status" value="1"/>
</dbReference>
<dbReference type="Gene3D" id="2.40.30.170">
    <property type="match status" value="1"/>
</dbReference>
<dbReference type="GO" id="GO:1990281">
    <property type="term" value="C:efflux pump complex"/>
    <property type="evidence" value="ECO:0007669"/>
    <property type="project" value="TreeGrafter"/>
</dbReference>
<feature type="coiled-coil region" evidence="1">
    <location>
        <begin position="119"/>
        <end position="146"/>
    </location>
</feature>